<name>A0AAE1SYQ6_9SOLA</name>
<protein>
    <submittedName>
        <fullName evidence="3">Uncharacterized protein</fullName>
    </submittedName>
</protein>
<organism evidence="3 4">
    <name type="scientific">Anisodus tanguticus</name>
    <dbReference type="NCBI Taxonomy" id="243964"/>
    <lineage>
        <taxon>Eukaryota</taxon>
        <taxon>Viridiplantae</taxon>
        <taxon>Streptophyta</taxon>
        <taxon>Embryophyta</taxon>
        <taxon>Tracheophyta</taxon>
        <taxon>Spermatophyta</taxon>
        <taxon>Magnoliopsida</taxon>
        <taxon>eudicotyledons</taxon>
        <taxon>Gunneridae</taxon>
        <taxon>Pentapetalae</taxon>
        <taxon>asterids</taxon>
        <taxon>lamiids</taxon>
        <taxon>Solanales</taxon>
        <taxon>Solanaceae</taxon>
        <taxon>Solanoideae</taxon>
        <taxon>Hyoscyameae</taxon>
        <taxon>Anisodus</taxon>
    </lineage>
</organism>
<feature type="transmembrane region" description="Helical" evidence="2">
    <location>
        <begin position="36"/>
        <end position="57"/>
    </location>
</feature>
<dbReference type="Proteomes" id="UP001291623">
    <property type="component" value="Unassembled WGS sequence"/>
</dbReference>
<sequence>MYAPAPPNVPSMSGPGSEWTHRPYHSNVGFGFVGRYFSNLCIALSSCFYFLCCCWALEDCVGRSRWEIGHTDPRLGLAPGPFGPNPSDIPVTLPGPPGQPAPAEALIG</sequence>
<evidence type="ECO:0000256" key="1">
    <source>
        <dbReference type="SAM" id="MobiDB-lite"/>
    </source>
</evidence>
<feature type="region of interest" description="Disordered" evidence="1">
    <location>
        <begin position="86"/>
        <end position="108"/>
    </location>
</feature>
<comment type="caution">
    <text evidence="3">The sequence shown here is derived from an EMBL/GenBank/DDBJ whole genome shotgun (WGS) entry which is preliminary data.</text>
</comment>
<keyword evidence="2" id="KW-0812">Transmembrane</keyword>
<gene>
    <name evidence="3" type="ORF">RND71_001840</name>
</gene>
<evidence type="ECO:0000256" key="2">
    <source>
        <dbReference type="SAM" id="Phobius"/>
    </source>
</evidence>
<dbReference type="AlphaFoldDB" id="A0AAE1SYQ6"/>
<dbReference type="EMBL" id="JAVYJV010000001">
    <property type="protein sequence ID" value="KAK4379978.1"/>
    <property type="molecule type" value="Genomic_DNA"/>
</dbReference>
<evidence type="ECO:0000313" key="3">
    <source>
        <dbReference type="EMBL" id="KAK4379978.1"/>
    </source>
</evidence>
<evidence type="ECO:0000313" key="4">
    <source>
        <dbReference type="Proteomes" id="UP001291623"/>
    </source>
</evidence>
<accession>A0AAE1SYQ6</accession>
<proteinExistence type="predicted"/>
<keyword evidence="2" id="KW-0472">Membrane</keyword>
<reference evidence="3" key="1">
    <citation type="submission" date="2023-12" db="EMBL/GenBank/DDBJ databases">
        <title>Genome assembly of Anisodus tanguticus.</title>
        <authorList>
            <person name="Wang Y.-J."/>
        </authorList>
    </citation>
    <scope>NUCLEOTIDE SEQUENCE</scope>
    <source>
        <strain evidence="3">KB-2021</strain>
        <tissue evidence="3">Leaf</tissue>
    </source>
</reference>
<keyword evidence="4" id="KW-1185">Reference proteome</keyword>
<keyword evidence="2" id="KW-1133">Transmembrane helix</keyword>